<evidence type="ECO:0000313" key="1">
    <source>
        <dbReference type="EMBL" id="EKJ72218.1"/>
    </source>
</evidence>
<organism evidence="1 2">
    <name type="scientific">Fusarium pseudograminearum (strain CS3096)</name>
    <name type="common">Wheat and barley crown-rot fungus</name>
    <dbReference type="NCBI Taxonomy" id="1028729"/>
    <lineage>
        <taxon>Eukaryota</taxon>
        <taxon>Fungi</taxon>
        <taxon>Dikarya</taxon>
        <taxon>Ascomycota</taxon>
        <taxon>Pezizomycotina</taxon>
        <taxon>Sordariomycetes</taxon>
        <taxon>Hypocreomycetidae</taxon>
        <taxon>Hypocreales</taxon>
        <taxon>Nectriaceae</taxon>
        <taxon>Fusarium</taxon>
    </lineage>
</organism>
<dbReference type="AlphaFoldDB" id="K3VGV5"/>
<dbReference type="HOGENOM" id="CLU_3362194_0_0_1"/>
<evidence type="ECO:0000313" key="2">
    <source>
        <dbReference type="Proteomes" id="UP000007978"/>
    </source>
</evidence>
<sequence>KGLNRLISLNRLIKGSYYLAYKKLKLVKYYINILNN</sequence>
<dbReference type="GeneID" id="20366221"/>
<dbReference type="KEGG" id="fpu:FPSE_07603"/>
<name>K3VGV5_FUSPC</name>
<protein>
    <submittedName>
        <fullName evidence="1">Uncharacterized protein</fullName>
    </submittedName>
</protein>
<comment type="caution">
    <text evidence="1">The sequence shown here is derived from an EMBL/GenBank/DDBJ whole genome shotgun (WGS) entry which is preliminary data.</text>
</comment>
<proteinExistence type="predicted"/>
<keyword evidence="2" id="KW-1185">Reference proteome</keyword>
<gene>
    <name evidence="1" type="ORF">FPSE_07603</name>
</gene>
<accession>K3VGV5</accession>
<dbReference type="Proteomes" id="UP000007978">
    <property type="component" value="Unassembled WGS sequence"/>
</dbReference>
<dbReference type="RefSeq" id="XP_009258996.1">
    <property type="nucleotide sequence ID" value="XM_009260721.1"/>
</dbReference>
<reference evidence="1 2" key="1">
    <citation type="journal article" date="2012" name="PLoS Pathog.">
        <title>Comparative pathogenomics reveals horizontally acquired novel virulence genes in fungi infecting cereal hosts.</title>
        <authorList>
            <person name="Gardiner D.M."/>
            <person name="McDonald M.C."/>
            <person name="Covarelli L."/>
            <person name="Solomon P.S."/>
            <person name="Rusu A.G."/>
            <person name="Marshall M."/>
            <person name="Kazan K."/>
            <person name="Chakraborty S."/>
            <person name="McDonald B.A."/>
            <person name="Manners J.M."/>
        </authorList>
    </citation>
    <scope>NUCLEOTIDE SEQUENCE [LARGE SCALE GENOMIC DNA]</scope>
    <source>
        <strain evidence="1 2">CS3096</strain>
    </source>
</reference>
<dbReference type="EMBL" id="AFNW01000209">
    <property type="protein sequence ID" value="EKJ72218.1"/>
    <property type="molecule type" value="Genomic_DNA"/>
</dbReference>
<feature type="non-terminal residue" evidence="1">
    <location>
        <position position="1"/>
    </location>
</feature>